<dbReference type="NCBIfam" id="NF006071">
    <property type="entry name" value="PRK08215.1"/>
    <property type="match status" value="1"/>
</dbReference>
<keyword evidence="2 6" id="KW-0805">Transcription regulation</keyword>
<dbReference type="Pfam" id="PF04545">
    <property type="entry name" value="Sigma70_r4"/>
    <property type="match status" value="1"/>
</dbReference>
<dbReference type="InterPro" id="IPR013324">
    <property type="entry name" value="RNA_pol_sigma_r3/r4-like"/>
</dbReference>
<evidence type="ECO:0000256" key="2">
    <source>
        <dbReference type="ARBA" id="ARBA00023015"/>
    </source>
</evidence>
<dbReference type="InterPro" id="IPR014284">
    <property type="entry name" value="RNA_pol_sigma-70_dom"/>
</dbReference>
<dbReference type="PROSITE" id="PS00716">
    <property type="entry name" value="SIGMA70_2"/>
    <property type="match status" value="1"/>
</dbReference>
<dbReference type="PIRSF" id="PIRSF000770">
    <property type="entry name" value="RNA_pol_sigma-SigE/K"/>
    <property type="match status" value="1"/>
</dbReference>
<comment type="function">
    <text evidence="6">Sigma factors are initiation factors that promote the attachment of RNA polymerase to specific initiation sites and are then released.</text>
</comment>
<dbReference type="InterPro" id="IPR007630">
    <property type="entry name" value="RNA_pol_sigma70_r4"/>
</dbReference>
<evidence type="ECO:0000256" key="3">
    <source>
        <dbReference type="ARBA" id="ARBA00023082"/>
    </source>
</evidence>
<dbReference type="SUPFAM" id="SSF88659">
    <property type="entry name" value="Sigma3 and sigma4 domains of RNA polymerase sigma factors"/>
    <property type="match status" value="2"/>
</dbReference>
<dbReference type="Pfam" id="PF04539">
    <property type="entry name" value="Sigma70_r3"/>
    <property type="match status" value="1"/>
</dbReference>
<evidence type="ECO:0000256" key="4">
    <source>
        <dbReference type="ARBA" id="ARBA00023125"/>
    </source>
</evidence>
<dbReference type="NCBIfam" id="TIGR02980">
    <property type="entry name" value="SigBFG"/>
    <property type="match status" value="1"/>
</dbReference>
<evidence type="ECO:0000259" key="8">
    <source>
        <dbReference type="PROSITE" id="PS00716"/>
    </source>
</evidence>
<dbReference type="PRINTS" id="PR00046">
    <property type="entry name" value="SIGMA70FCT"/>
</dbReference>
<dbReference type="NCBIfam" id="TIGR02937">
    <property type="entry name" value="sigma70-ECF"/>
    <property type="match status" value="1"/>
</dbReference>
<keyword evidence="4 6" id="KW-0238">DNA-binding</keyword>
<gene>
    <name evidence="9" type="primary">sigG</name>
    <name evidence="9" type="ORF">H9892_05800</name>
</gene>
<dbReference type="InterPro" id="IPR007624">
    <property type="entry name" value="RNA_pol_sigma70_r3"/>
</dbReference>
<protein>
    <recommendedName>
        <fullName evidence="6">RNA polymerase sigma factor</fullName>
    </recommendedName>
</protein>
<dbReference type="GO" id="GO:0006352">
    <property type="term" value="P:DNA-templated transcription initiation"/>
    <property type="evidence" value="ECO:0007669"/>
    <property type="project" value="InterPro"/>
</dbReference>
<feature type="domain" description="RNA polymerase sigma-70" evidence="8">
    <location>
        <begin position="226"/>
        <end position="252"/>
    </location>
</feature>
<dbReference type="Gene3D" id="1.20.140.160">
    <property type="match status" value="1"/>
</dbReference>
<dbReference type="SUPFAM" id="SSF88946">
    <property type="entry name" value="Sigma2 domain of RNA polymerase sigma factors"/>
    <property type="match status" value="1"/>
</dbReference>
<evidence type="ECO:0000259" key="7">
    <source>
        <dbReference type="PROSITE" id="PS00715"/>
    </source>
</evidence>
<evidence type="ECO:0000256" key="6">
    <source>
        <dbReference type="RuleBase" id="RU362124"/>
    </source>
</evidence>
<organism evidence="9 10">
    <name type="scientific">Candidatus Protoclostridium stercorigallinarum</name>
    <dbReference type="NCBI Taxonomy" id="2838741"/>
    <lineage>
        <taxon>Bacteria</taxon>
        <taxon>Bacillati</taxon>
        <taxon>Bacillota</taxon>
        <taxon>Clostridia</taxon>
        <taxon>Candidatus Protoclostridium</taxon>
    </lineage>
</organism>
<dbReference type="CDD" id="cd06171">
    <property type="entry name" value="Sigma70_r4"/>
    <property type="match status" value="1"/>
</dbReference>
<dbReference type="InterPro" id="IPR000943">
    <property type="entry name" value="RNA_pol_sigma70"/>
</dbReference>
<dbReference type="PROSITE" id="PS00715">
    <property type="entry name" value="SIGMA70_1"/>
    <property type="match status" value="1"/>
</dbReference>
<comment type="similarity">
    <text evidence="6">Belongs to the sigma-70 factor family.</text>
</comment>
<reference evidence="9" key="2">
    <citation type="submission" date="2021-04" db="EMBL/GenBank/DDBJ databases">
        <authorList>
            <person name="Gilroy R."/>
        </authorList>
    </citation>
    <scope>NUCLEOTIDE SEQUENCE</scope>
    <source>
        <strain evidence="9">12435</strain>
    </source>
</reference>
<dbReference type="InterPro" id="IPR050239">
    <property type="entry name" value="Sigma-70_RNA_pol_init_factors"/>
</dbReference>
<dbReference type="InterPro" id="IPR014322">
    <property type="entry name" value="RNA_pol_sigma-B/F/G"/>
</dbReference>
<dbReference type="EMBL" id="DXHS01000091">
    <property type="protein sequence ID" value="HIW02834.1"/>
    <property type="molecule type" value="Genomic_DNA"/>
</dbReference>
<keyword evidence="3 6" id="KW-0731">Sigma factor</keyword>
<keyword evidence="5 6" id="KW-0804">Transcription</keyword>
<dbReference type="GO" id="GO:0016987">
    <property type="term" value="F:sigma factor activity"/>
    <property type="evidence" value="ECO:0007669"/>
    <property type="project" value="UniProtKB-KW"/>
</dbReference>
<dbReference type="GO" id="GO:0003677">
    <property type="term" value="F:DNA binding"/>
    <property type="evidence" value="ECO:0007669"/>
    <property type="project" value="UniProtKB-KW"/>
</dbReference>
<evidence type="ECO:0000256" key="5">
    <source>
        <dbReference type="ARBA" id="ARBA00023163"/>
    </source>
</evidence>
<feature type="domain" description="RNA polymerase sigma-70" evidence="7">
    <location>
        <begin position="65"/>
        <end position="78"/>
    </location>
</feature>
<evidence type="ECO:0000313" key="9">
    <source>
        <dbReference type="EMBL" id="HIW02834.1"/>
    </source>
</evidence>
<dbReference type="InterPro" id="IPR013325">
    <property type="entry name" value="RNA_pol_sigma_r2"/>
</dbReference>
<sequence>MKTRVEITGIDTSGLPTLTHEESMELLEKAQSGDKAAHERFVTANLRLVLSLVQRFYGRKACADDLFQVGCVGLIKAMKNFNTAYNLRFSTYAVPMIIGEIRRYLRDGSALRVSRSLRDRAYKALQVRHDIETAGSREATCEEIAACMDIPVRDVTYALDAIADPVSLYDPIYHDGDETVMVMDQIADSRYDSERWLSDIATREAMDKLPDRERRIISLRYYEGKTQMEVSEEIGISQAQVSRLEKSAIRQLRESIE</sequence>
<dbReference type="PANTHER" id="PTHR30603">
    <property type="entry name" value="RNA POLYMERASE SIGMA FACTOR RPO"/>
    <property type="match status" value="1"/>
</dbReference>
<dbReference type="InterPro" id="IPR007627">
    <property type="entry name" value="RNA_pol_sigma70_r2"/>
</dbReference>
<dbReference type="AlphaFoldDB" id="A0A9D1Q1Z6"/>
<proteinExistence type="inferred from homology"/>
<comment type="caution">
    <text evidence="9">The sequence shown here is derived from an EMBL/GenBank/DDBJ whole genome shotgun (WGS) entry which is preliminary data.</text>
</comment>
<evidence type="ECO:0000256" key="1">
    <source>
        <dbReference type="ARBA" id="ARBA00022969"/>
    </source>
</evidence>
<accession>A0A9D1Q1Z6</accession>
<reference evidence="9" key="1">
    <citation type="journal article" date="2021" name="PeerJ">
        <title>Extensive microbial diversity within the chicken gut microbiome revealed by metagenomics and culture.</title>
        <authorList>
            <person name="Gilroy R."/>
            <person name="Ravi A."/>
            <person name="Getino M."/>
            <person name="Pursley I."/>
            <person name="Horton D.L."/>
            <person name="Alikhan N.F."/>
            <person name="Baker D."/>
            <person name="Gharbi K."/>
            <person name="Hall N."/>
            <person name="Watson M."/>
            <person name="Adriaenssens E.M."/>
            <person name="Foster-Nyarko E."/>
            <person name="Jarju S."/>
            <person name="Secka A."/>
            <person name="Antonio M."/>
            <person name="Oren A."/>
            <person name="Chaudhuri R.R."/>
            <person name="La Ragione R."/>
            <person name="Hildebrand F."/>
            <person name="Pallen M.J."/>
        </authorList>
    </citation>
    <scope>NUCLEOTIDE SEQUENCE</scope>
    <source>
        <strain evidence="9">12435</strain>
    </source>
</reference>
<dbReference type="Pfam" id="PF04542">
    <property type="entry name" value="Sigma70_r2"/>
    <property type="match status" value="1"/>
</dbReference>
<dbReference type="Proteomes" id="UP000823990">
    <property type="component" value="Unassembled WGS sequence"/>
</dbReference>
<keyword evidence="1" id="KW-0749">Sporulation</keyword>
<dbReference type="GO" id="GO:0030435">
    <property type="term" value="P:sporulation resulting in formation of a cellular spore"/>
    <property type="evidence" value="ECO:0007669"/>
    <property type="project" value="UniProtKB-KW"/>
</dbReference>
<dbReference type="Gene3D" id="1.20.120.1810">
    <property type="match status" value="1"/>
</dbReference>
<dbReference type="PANTHER" id="PTHR30603:SF17">
    <property type="entry name" value="RNA POLYMERASE SIGMA-G FACTOR"/>
    <property type="match status" value="1"/>
</dbReference>
<evidence type="ECO:0000313" key="10">
    <source>
        <dbReference type="Proteomes" id="UP000823990"/>
    </source>
</evidence>
<name>A0A9D1Q1Z6_9FIRM</name>